<dbReference type="PANTHER" id="PTHR22642">
    <property type="entry name" value="IMIDAZOLONEPROPIONASE"/>
    <property type="match status" value="1"/>
</dbReference>
<keyword evidence="3" id="KW-1185">Reference proteome</keyword>
<dbReference type="Proteomes" id="UP001155241">
    <property type="component" value="Unassembled WGS sequence"/>
</dbReference>
<organism evidence="2 3">
    <name type="scientific">Aeoliella straminimaris</name>
    <dbReference type="NCBI Taxonomy" id="2954799"/>
    <lineage>
        <taxon>Bacteria</taxon>
        <taxon>Pseudomonadati</taxon>
        <taxon>Planctomycetota</taxon>
        <taxon>Planctomycetia</taxon>
        <taxon>Pirellulales</taxon>
        <taxon>Lacipirellulaceae</taxon>
        <taxon>Aeoliella</taxon>
    </lineage>
</organism>
<dbReference type="InterPro" id="IPR011059">
    <property type="entry name" value="Metal-dep_hydrolase_composite"/>
</dbReference>
<reference evidence="2" key="1">
    <citation type="submission" date="2022-06" db="EMBL/GenBank/DDBJ databases">
        <title>Aeoliella straminimaris, a novel planctomycete from sediments.</title>
        <authorList>
            <person name="Vitorino I.R."/>
            <person name="Lage O.M."/>
        </authorList>
    </citation>
    <scope>NUCLEOTIDE SEQUENCE</scope>
    <source>
        <strain evidence="2">ICT_H6.2</strain>
    </source>
</reference>
<dbReference type="InterPro" id="IPR013108">
    <property type="entry name" value="Amidohydro_3"/>
</dbReference>
<dbReference type="Pfam" id="PF07969">
    <property type="entry name" value="Amidohydro_3"/>
    <property type="match status" value="1"/>
</dbReference>
<sequence>MTALYDNSSSDKVGTMNGLVSRSLVATCLVTISGVAWGESADIVYQNGPILTIDDSVPAAEAVAVKDGIVIAVGTEEEVFKLQDDATKLIDLEGRTMLPGFVDAHGHVMGGGLQALSANLLAPPDGEVKDIAALQQTLKDWMEANKEAVDKIQLVVGFGYDNSQLAELRHPNREDLDAVFTNLLLEMSGANLPSASAGGAFTSPPCASCACGALSRLMDAAAIGE</sequence>
<evidence type="ECO:0000313" key="2">
    <source>
        <dbReference type="EMBL" id="MCO6045857.1"/>
    </source>
</evidence>
<dbReference type="Gene3D" id="2.30.40.10">
    <property type="entry name" value="Urease, subunit C, domain 1"/>
    <property type="match status" value="1"/>
</dbReference>
<protein>
    <submittedName>
        <fullName evidence="2">Amidohydrolase family protein</fullName>
    </submittedName>
</protein>
<dbReference type="RefSeq" id="WP_252853966.1">
    <property type="nucleotide sequence ID" value="NZ_JAMXLR010000061.1"/>
</dbReference>
<dbReference type="GO" id="GO:0016810">
    <property type="term" value="F:hydrolase activity, acting on carbon-nitrogen (but not peptide) bonds"/>
    <property type="evidence" value="ECO:0007669"/>
    <property type="project" value="InterPro"/>
</dbReference>
<dbReference type="AlphaFoldDB" id="A0A9X2FBC8"/>
<feature type="domain" description="Amidohydrolase 3" evidence="1">
    <location>
        <begin position="89"/>
        <end position="182"/>
    </location>
</feature>
<accession>A0A9X2FBC8</accession>
<dbReference type="EMBL" id="JAMXLR010000061">
    <property type="protein sequence ID" value="MCO6045857.1"/>
    <property type="molecule type" value="Genomic_DNA"/>
</dbReference>
<name>A0A9X2FBC8_9BACT</name>
<comment type="caution">
    <text evidence="2">The sequence shown here is derived from an EMBL/GenBank/DDBJ whole genome shotgun (WGS) entry which is preliminary data.</text>
</comment>
<gene>
    <name evidence="2" type="ORF">NG895_18310</name>
</gene>
<evidence type="ECO:0000259" key="1">
    <source>
        <dbReference type="Pfam" id="PF07969"/>
    </source>
</evidence>
<dbReference type="PANTHER" id="PTHR22642:SF2">
    <property type="entry name" value="PROTEIN LONG AFTER FAR-RED 3"/>
    <property type="match status" value="1"/>
</dbReference>
<dbReference type="SUPFAM" id="SSF51338">
    <property type="entry name" value="Composite domain of metallo-dependent hydrolases"/>
    <property type="match status" value="1"/>
</dbReference>
<dbReference type="Gene3D" id="3.10.310.70">
    <property type="match status" value="1"/>
</dbReference>
<proteinExistence type="predicted"/>
<evidence type="ECO:0000313" key="3">
    <source>
        <dbReference type="Proteomes" id="UP001155241"/>
    </source>
</evidence>